<dbReference type="Pfam" id="PF00528">
    <property type="entry name" value="BPD_transp_1"/>
    <property type="match status" value="1"/>
</dbReference>
<evidence type="ECO:0000313" key="9">
    <source>
        <dbReference type="EMBL" id="MDC9032244.1"/>
    </source>
</evidence>
<feature type="transmembrane region" description="Helical" evidence="7">
    <location>
        <begin position="395"/>
        <end position="423"/>
    </location>
</feature>
<dbReference type="Pfam" id="PF00497">
    <property type="entry name" value="SBP_bac_3"/>
    <property type="match status" value="1"/>
</dbReference>
<comment type="subcellular location">
    <subcellularLocation>
        <location evidence="7">Cell membrane</location>
        <topology evidence="7">Multi-pass membrane protein</topology>
    </subcellularLocation>
    <subcellularLocation>
        <location evidence="1">Membrane</location>
        <topology evidence="1">Multi-pass membrane protein</topology>
    </subcellularLocation>
</comment>
<protein>
    <submittedName>
        <fullName evidence="9">Transporter substrate-binding domain-containing protein</fullName>
    </submittedName>
</protein>
<feature type="transmembrane region" description="Helical" evidence="7">
    <location>
        <begin position="350"/>
        <end position="374"/>
    </location>
</feature>
<feature type="transmembrane region" description="Helical" evidence="7">
    <location>
        <begin position="502"/>
        <end position="522"/>
    </location>
</feature>
<feature type="domain" description="ABC transmembrane type-1" evidence="8">
    <location>
        <begin position="346"/>
        <end position="553"/>
    </location>
</feature>
<reference evidence="9 10" key="1">
    <citation type="journal article" date="2023" name="Plant">
        <title>Draft Genome Sequence Resource of CBPPT1, a 'Candidatus Phytoplasma trifolii'-Related Strain Associated with Potato Purple Top Disease in the Columbia Basin, U.S.A.</title>
        <authorList>
            <person name="Wei W."/>
            <person name="Shao J."/>
            <person name="Bottner-Parker K.D."/>
            <person name="Zhao Y."/>
        </authorList>
    </citation>
    <scope>NUCLEOTIDE SEQUENCE [LARGE SCALE GENOMIC DNA]</scope>
    <source>
        <strain evidence="9 10">CBPPT1</strain>
    </source>
</reference>
<keyword evidence="3 7" id="KW-0812">Transmembrane</keyword>
<dbReference type="PROSITE" id="PS50928">
    <property type="entry name" value="ABC_TM1"/>
    <property type="match status" value="1"/>
</dbReference>
<evidence type="ECO:0000256" key="7">
    <source>
        <dbReference type="RuleBase" id="RU363032"/>
    </source>
</evidence>
<dbReference type="Gene3D" id="1.10.3720.10">
    <property type="entry name" value="MetI-like"/>
    <property type="match status" value="1"/>
</dbReference>
<sequence>MKNTEIMKKYFAKKWKRNLLIFFIFLLVIFLNHYVLKMNTTKKKYTQNSIVLATNNFTPPFSFDGEGTLNGIDTENGEKISGSDVLLMKGITDKLKKDLRIKIYNVESCINNLASGQVDAIIGMLDITEERTKKFLAIPYSNVDLSILIRNDQDIKIQNVNNDDTTISLGDLKKVNGKIRLSTVTGSSHDIGKNKFDSFENIDKKNNGETNLVTRGHSIYCAQAVEQKEADAFILEYPVLKNLAESEQNKGKFKVFKLNDDSLKLKSLGIFLKKDDKGEQLKIDIETALKKLINVPNEKEIESLEDYWSSEYSTKAQEDYKCIQEKEKEQMRKKFIQRIFQEIPKYKQGFIISLTVAVDSLFLGFILSLFFFRVKISVENNKKTQKNILMYLQKIFSFLIDILMNMFKSVPIIVLALLFHSVLAKNFEFFKTSLNAFYVAIIVISLGTTINFTNTMMHHNKFLDKGQIEAAYALGMNQKQVFKEIIFSQILKRTIPSIKNQFIINIKETTAFSIIGLIDLLWLAQRNVSKTYDVIIPFVVVTLIYIFLVSLIQTTSKFKITKKNKNF</sequence>
<dbReference type="Gene3D" id="3.40.190.10">
    <property type="entry name" value="Periplasmic binding protein-like II"/>
    <property type="match status" value="2"/>
</dbReference>
<name>A0ABT5L9H0_9MOLU</name>
<dbReference type="PANTHER" id="PTHR30614">
    <property type="entry name" value="MEMBRANE COMPONENT OF AMINO ACID ABC TRANSPORTER"/>
    <property type="match status" value="1"/>
</dbReference>
<dbReference type="InterPro" id="IPR000515">
    <property type="entry name" value="MetI-like"/>
</dbReference>
<keyword evidence="5 7" id="KW-1133">Transmembrane helix</keyword>
<dbReference type="Proteomes" id="UP001221763">
    <property type="component" value="Unassembled WGS sequence"/>
</dbReference>
<dbReference type="InterPro" id="IPR035906">
    <property type="entry name" value="MetI-like_sf"/>
</dbReference>
<evidence type="ECO:0000256" key="3">
    <source>
        <dbReference type="ARBA" id="ARBA00022692"/>
    </source>
</evidence>
<dbReference type="SUPFAM" id="SSF53850">
    <property type="entry name" value="Periplasmic binding protein-like II"/>
    <property type="match status" value="1"/>
</dbReference>
<feature type="transmembrane region" description="Helical" evidence="7">
    <location>
        <begin position="435"/>
        <end position="453"/>
    </location>
</feature>
<keyword evidence="4" id="KW-0029">Amino-acid transport</keyword>
<evidence type="ECO:0000256" key="4">
    <source>
        <dbReference type="ARBA" id="ARBA00022970"/>
    </source>
</evidence>
<keyword evidence="7" id="KW-0813">Transport</keyword>
<comment type="caution">
    <text evidence="9">The sequence shown here is derived from an EMBL/GenBank/DDBJ whole genome shotgun (WGS) entry which is preliminary data.</text>
</comment>
<dbReference type="EMBL" id="JANHJP010000010">
    <property type="protein sequence ID" value="MDC9032244.1"/>
    <property type="molecule type" value="Genomic_DNA"/>
</dbReference>
<accession>A0ABT5L9H0</accession>
<evidence type="ECO:0000256" key="6">
    <source>
        <dbReference type="ARBA" id="ARBA00023136"/>
    </source>
</evidence>
<evidence type="ECO:0000313" key="10">
    <source>
        <dbReference type="Proteomes" id="UP001221763"/>
    </source>
</evidence>
<dbReference type="SUPFAM" id="SSF161098">
    <property type="entry name" value="MetI-like"/>
    <property type="match status" value="1"/>
</dbReference>
<evidence type="ECO:0000256" key="5">
    <source>
        <dbReference type="ARBA" id="ARBA00022989"/>
    </source>
</evidence>
<evidence type="ECO:0000256" key="2">
    <source>
        <dbReference type="ARBA" id="ARBA00010072"/>
    </source>
</evidence>
<proteinExistence type="inferred from homology"/>
<keyword evidence="10" id="KW-1185">Reference proteome</keyword>
<comment type="similarity">
    <text evidence="2">Belongs to the binding-protein-dependent transport system permease family. HisMQ subfamily.</text>
</comment>
<gene>
    <name evidence="9" type="ORF">M8044_000467</name>
</gene>
<evidence type="ECO:0000259" key="8">
    <source>
        <dbReference type="PROSITE" id="PS50928"/>
    </source>
</evidence>
<dbReference type="RefSeq" id="WP_273585428.1">
    <property type="nucleotide sequence ID" value="NZ_JANHJP010000010.1"/>
</dbReference>
<feature type="transmembrane region" description="Helical" evidence="7">
    <location>
        <begin position="534"/>
        <end position="552"/>
    </location>
</feature>
<dbReference type="InterPro" id="IPR001638">
    <property type="entry name" value="Solute-binding_3/MltF_N"/>
</dbReference>
<dbReference type="CDD" id="cd06261">
    <property type="entry name" value="TM_PBP2"/>
    <property type="match status" value="1"/>
</dbReference>
<dbReference type="InterPro" id="IPR043429">
    <property type="entry name" value="ArtM/GltK/GlnP/TcyL/YhdX-like"/>
</dbReference>
<dbReference type="SMART" id="SM00062">
    <property type="entry name" value="PBPb"/>
    <property type="match status" value="1"/>
</dbReference>
<keyword evidence="6 7" id="KW-0472">Membrane</keyword>
<evidence type="ECO:0000256" key="1">
    <source>
        <dbReference type="ARBA" id="ARBA00004141"/>
    </source>
</evidence>
<dbReference type="PANTHER" id="PTHR30614:SF20">
    <property type="entry name" value="GLUTAMINE TRANSPORT SYSTEM PERMEASE PROTEIN GLNP"/>
    <property type="match status" value="1"/>
</dbReference>
<organism evidence="9 10">
    <name type="scientific">Columbia Basin potato purple top phytoplasma</name>
    <dbReference type="NCBI Taxonomy" id="307134"/>
    <lineage>
        <taxon>Bacteria</taxon>
        <taxon>Bacillati</taxon>
        <taxon>Mycoplasmatota</taxon>
        <taxon>Mollicutes</taxon>
        <taxon>Acholeplasmatales</taxon>
        <taxon>Acholeplasmataceae</taxon>
        <taxon>Candidatus Phytoplasma</taxon>
        <taxon>16SrVI (Clover proliferation group)</taxon>
    </lineage>
</organism>